<proteinExistence type="predicted"/>
<sequence>EDLREEHFRHFLAYWFIRHTRGKVRASAGKMMAVLEKFCRWVYAHHGIELPRLYAPVREALEEALPRLYRLEQVLSPFRGDPYTCYVAALEGKEKAREMGLLANAPYLARVQGNFEVVAVLLDCRAGLKRLRDGRDVGPVQLPREAEGLLEKGDILHLELGQKDFEWEVLESGFCYPALAREFLQQEEL</sequence>
<evidence type="ECO:0000313" key="1">
    <source>
        <dbReference type="EMBL" id="GAW94395.1"/>
    </source>
</evidence>
<organism evidence="1 2">
    <name type="scientific">Calderihabitans maritimus</name>
    <dbReference type="NCBI Taxonomy" id="1246530"/>
    <lineage>
        <taxon>Bacteria</taxon>
        <taxon>Bacillati</taxon>
        <taxon>Bacillota</taxon>
        <taxon>Clostridia</taxon>
        <taxon>Neomoorellales</taxon>
        <taxon>Calderihabitantaceae</taxon>
        <taxon>Calderihabitans</taxon>
    </lineage>
</organism>
<dbReference type="Proteomes" id="UP000197032">
    <property type="component" value="Unassembled WGS sequence"/>
</dbReference>
<comment type="caution">
    <text evidence="1">The sequence shown here is derived from an EMBL/GenBank/DDBJ whole genome shotgun (WGS) entry which is preliminary data.</text>
</comment>
<gene>
    <name evidence="1" type="ORF">KKC1_35000</name>
</gene>
<feature type="non-terminal residue" evidence="1">
    <location>
        <position position="1"/>
    </location>
</feature>
<evidence type="ECO:0000313" key="2">
    <source>
        <dbReference type="Proteomes" id="UP000197032"/>
    </source>
</evidence>
<reference evidence="2" key="1">
    <citation type="journal article" date="2017" name="Appl. Environ. Microbiol.">
        <title>Genomic analysis of Calderihabitans maritimus KKC1, a thermophilic hydrogenogenic carboxydotrophic bacterium isolated from marine sediment.</title>
        <authorList>
            <person name="Omae K."/>
            <person name="Yoneda Y."/>
            <person name="Fukuyama Y."/>
            <person name="Yoshida T."/>
            <person name="Sako Y."/>
        </authorList>
    </citation>
    <scope>NUCLEOTIDE SEQUENCE [LARGE SCALE GENOMIC DNA]</scope>
    <source>
        <strain evidence="2">KKC1</strain>
    </source>
</reference>
<name>A0A1Z5HYL0_9FIRM</name>
<dbReference type="EMBL" id="BDGJ01000216">
    <property type="protein sequence ID" value="GAW94395.1"/>
    <property type="molecule type" value="Genomic_DNA"/>
</dbReference>
<dbReference type="AlphaFoldDB" id="A0A1Z5HYL0"/>
<keyword evidence="2" id="KW-1185">Reference proteome</keyword>
<accession>A0A1Z5HYL0</accession>
<protein>
    <submittedName>
        <fullName evidence="1">Uncharacterized protein</fullName>
    </submittedName>
</protein>